<proteinExistence type="predicted"/>
<dbReference type="Proteomes" id="UP000824176">
    <property type="component" value="Unassembled WGS sequence"/>
</dbReference>
<comment type="caution">
    <text evidence="1">The sequence shown here is derived from an EMBL/GenBank/DDBJ whole genome shotgun (WGS) entry which is preliminary data.</text>
</comment>
<name>A0A9D2GUH4_9BACT</name>
<sequence>MSTFDIMLKQCEVQAEKLCSIDIDEKYLNEIDIFNNYFSQLKQIIESEKENHAKEKVKKLADLLQTFIKRIEEEQAATKNKINTLNRNKNMVGYGAVKYQFAHRINRRY</sequence>
<gene>
    <name evidence="1" type="ORF">H9804_06665</name>
</gene>
<organism evidence="1 2">
    <name type="scientific">Candidatus Mucispirillum faecigallinarum</name>
    <dbReference type="NCBI Taxonomy" id="2838699"/>
    <lineage>
        <taxon>Bacteria</taxon>
        <taxon>Pseudomonadati</taxon>
        <taxon>Deferribacterota</taxon>
        <taxon>Deferribacteres</taxon>
        <taxon>Deferribacterales</taxon>
        <taxon>Mucispirillaceae</taxon>
        <taxon>Mucispirillum</taxon>
    </lineage>
</organism>
<accession>A0A9D2GUH4</accession>
<reference evidence="1" key="2">
    <citation type="submission" date="2021-04" db="EMBL/GenBank/DDBJ databases">
        <authorList>
            <person name="Gilroy R."/>
        </authorList>
    </citation>
    <scope>NUCLEOTIDE SEQUENCE</scope>
    <source>
        <strain evidence="1">ChiW4-1371</strain>
    </source>
</reference>
<dbReference type="EMBL" id="DXAQ01000104">
    <property type="protein sequence ID" value="HIZ89609.1"/>
    <property type="molecule type" value="Genomic_DNA"/>
</dbReference>
<evidence type="ECO:0000313" key="1">
    <source>
        <dbReference type="EMBL" id="HIZ89609.1"/>
    </source>
</evidence>
<evidence type="ECO:0000313" key="2">
    <source>
        <dbReference type="Proteomes" id="UP000824176"/>
    </source>
</evidence>
<protein>
    <submittedName>
        <fullName evidence="1">Uncharacterized protein</fullName>
    </submittedName>
</protein>
<dbReference type="AlphaFoldDB" id="A0A9D2GUH4"/>
<reference evidence="1" key="1">
    <citation type="journal article" date="2021" name="PeerJ">
        <title>Extensive microbial diversity within the chicken gut microbiome revealed by metagenomics and culture.</title>
        <authorList>
            <person name="Gilroy R."/>
            <person name="Ravi A."/>
            <person name="Getino M."/>
            <person name="Pursley I."/>
            <person name="Horton D.L."/>
            <person name="Alikhan N.F."/>
            <person name="Baker D."/>
            <person name="Gharbi K."/>
            <person name="Hall N."/>
            <person name="Watson M."/>
            <person name="Adriaenssens E.M."/>
            <person name="Foster-Nyarko E."/>
            <person name="Jarju S."/>
            <person name="Secka A."/>
            <person name="Antonio M."/>
            <person name="Oren A."/>
            <person name="Chaudhuri R.R."/>
            <person name="La Ragione R."/>
            <person name="Hildebrand F."/>
            <person name="Pallen M.J."/>
        </authorList>
    </citation>
    <scope>NUCLEOTIDE SEQUENCE</scope>
    <source>
        <strain evidence="1">ChiW4-1371</strain>
    </source>
</reference>